<feature type="domain" description="N-acetyltransferase" evidence="3">
    <location>
        <begin position="6"/>
        <end position="173"/>
    </location>
</feature>
<dbReference type="InterPro" id="IPR050832">
    <property type="entry name" value="Bact_Acetyltransf"/>
</dbReference>
<dbReference type="VEuPathDB" id="FungiDB:AeMF1_019852"/>
<dbReference type="Proteomes" id="UP000481153">
    <property type="component" value="Unassembled WGS sequence"/>
</dbReference>
<organism evidence="4 5">
    <name type="scientific">Aphanomyces euteiches</name>
    <dbReference type="NCBI Taxonomy" id="100861"/>
    <lineage>
        <taxon>Eukaryota</taxon>
        <taxon>Sar</taxon>
        <taxon>Stramenopiles</taxon>
        <taxon>Oomycota</taxon>
        <taxon>Saprolegniomycetes</taxon>
        <taxon>Saprolegniales</taxon>
        <taxon>Verrucalvaceae</taxon>
        <taxon>Aphanomyces</taxon>
    </lineage>
</organism>
<proteinExistence type="predicted"/>
<dbReference type="CDD" id="cd04301">
    <property type="entry name" value="NAT_SF"/>
    <property type="match status" value="1"/>
</dbReference>
<evidence type="ECO:0000259" key="3">
    <source>
        <dbReference type="PROSITE" id="PS51186"/>
    </source>
</evidence>
<accession>A0A6G0XQN7</accession>
<dbReference type="GO" id="GO:0016747">
    <property type="term" value="F:acyltransferase activity, transferring groups other than amino-acyl groups"/>
    <property type="evidence" value="ECO:0007669"/>
    <property type="project" value="InterPro"/>
</dbReference>
<dbReference type="EMBL" id="VJMJ01000025">
    <property type="protein sequence ID" value="KAF0742758.1"/>
    <property type="molecule type" value="Genomic_DNA"/>
</dbReference>
<sequence length="179" mass="20225">MKTLEFAVRRAVPTDVDAIVATAGDAFMADAFFKKPEYHVRFSNQDVQTMMKEPNAAFLVTQSTTDHAIYGCIYVEWTDDKVGHFSAVSVPKAFENQGVGRAMIQAAEDLVAACGCVKMEITVVSVRTDLFPFYERKGYQRQIGPIQEYTFFADMLNDDHKHVHFVKMIKFLDPTPHFG</sequence>
<dbReference type="PANTHER" id="PTHR43877:SF2">
    <property type="entry name" value="AMINOALKYLPHOSPHONATE N-ACETYLTRANSFERASE-RELATED"/>
    <property type="match status" value="1"/>
</dbReference>
<dbReference type="InterPro" id="IPR016181">
    <property type="entry name" value="Acyl_CoA_acyltransferase"/>
</dbReference>
<dbReference type="PANTHER" id="PTHR43877">
    <property type="entry name" value="AMINOALKYLPHOSPHONATE N-ACETYLTRANSFERASE-RELATED-RELATED"/>
    <property type="match status" value="1"/>
</dbReference>
<dbReference type="AlphaFoldDB" id="A0A6G0XQN7"/>
<keyword evidence="2" id="KW-0012">Acyltransferase</keyword>
<evidence type="ECO:0000256" key="2">
    <source>
        <dbReference type="ARBA" id="ARBA00023315"/>
    </source>
</evidence>
<protein>
    <recommendedName>
        <fullName evidence="3">N-acetyltransferase domain-containing protein</fullName>
    </recommendedName>
</protein>
<keyword evidence="1" id="KW-0808">Transferase</keyword>
<comment type="caution">
    <text evidence="4">The sequence shown here is derived from an EMBL/GenBank/DDBJ whole genome shotgun (WGS) entry which is preliminary data.</text>
</comment>
<dbReference type="SUPFAM" id="SSF55729">
    <property type="entry name" value="Acyl-CoA N-acyltransferases (Nat)"/>
    <property type="match status" value="1"/>
</dbReference>
<dbReference type="PROSITE" id="PS51186">
    <property type="entry name" value="GNAT"/>
    <property type="match status" value="1"/>
</dbReference>
<name>A0A6G0XQN7_9STRA</name>
<gene>
    <name evidence="4" type="ORF">Ae201684_002457</name>
</gene>
<dbReference type="Pfam" id="PF13673">
    <property type="entry name" value="Acetyltransf_10"/>
    <property type="match status" value="1"/>
</dbReference>
<evidence type="ECO:0000313" key="5">
    <source>
        <dbReference type="Proteomes" id="UP000481153"/>
    </source>
</evidence>
<evidence type="ECO:0000313" key="4">
    <source>
        <dbReference type="EMBL" id="KAF0742758.1"/>
    </source>
</evidence>
<reference evidence="4 5" key="1">
    <citation type="submission" date="2019-07" db="EMBL/GenBank/DDBJ databases">
        <title>Genomics analysis of Aphanomyces spp. identifies a new class of oomycete effector associated with host adaptation.</title>
        <authorList>
            <person name="Gaulin E."/>
        </authorList>
    </citation>
    <scope>NUCLEOTIDE SEQUENCE [LARGE SCALE GENOMIC DNA]</scope>
    <source>
        <strain evidence="4 5">ATCC 201684</strain>
    </source>
</reference>
<dbReference type="Gene3D" id="3.40.630.30">
    <property type="match status" value="1"/>
</dbReference>
<dbReference type="InterPro" id="IPR000182">
    <property type="entry name" value="GNAT_dom"/>
</dbReference>
<keyword evidence="5" id="KW-1185">Reference proteome</keyword>
<evidence type="ECO:0000256" key="1">
    <source>
        <dbReference type="ARBA" id="ARBA00022679"/>
    </source>
</evidence>